<keyword evidence="2" id="KW-1185">Reference proteome</keyword>
<dbReference type="Gene3D" id="3.50.50.60">
    <property type="entry name" value="FAD/NAD(P)-binding domain"/>
    <property type="match status" value="1"/>
</dbReference>
<protein>
    <submittedName>
        <fullName evidence="1">Dihydropyrimidine dehydrogenase subunit A</fullName>
    </submittedName>
</protein>
<evidence type="ECO:0000313" key="2">
    <source>
        <dbReference type="Proteomes" id="UP000318288"/>
    </source>
</evidence>
<dbReference type="OrthoDB" id="9773233at2"/>
<comment type="caution">
    <text evidence="1">The sequence shown here is derived from an EMBL/GenBank/DDBJ whole genome shotgun (WGS) entry which is preliminary data.</text>
</comment>
<dbReference type="AlphaFoldDB" id="A0A5C6EM37"/>
<dbReference type="SUPFAM" id="SSF51905">
    <property type="entry name" value="FAD/NAD(P)-binding domain"/>
    <property type="match status" value="1"/>
</dbReference>
<accession>A0A5C6EM37</accession>
<reference evidence="1 2" key="1">
    <citation type="submission" date="2019-02" db="EMBL/GenBank/DDBJ databases">
        <title>Deep-cultivation of Planctomycetes and their phenomic and genomic characterization uncovers novel biology.</title>
        <authorList>
            <person name="Wiegand S."/>
            <person name="Jogler M."/>
            <person name="Boedeker C."/>
            <person name="Pinto D."/>
            <person name="Vollmers J."/>
            <person name="Rivas-Marin E."/>
            <person name="Kohn T."/>
            <person name="Peeters S.H."/>
            <person name="Heuer A."/>
            <person name="Rast P."/>
            <person name="Oberbeckmann S."/>
            <person name="Bunk B."/>
            <person name="Jeske O."/>
            <person name="Meyerdierks A."/>
            <person name="Storesund J.E."/>
            <person name="Kallscheuer N."/>
            <person name="Luecker S."/>
            <person name="Lage O.M."/>
            <person name="Pohl T."/>
            <person name="Merkel B.J."/>
            <person name="Hornburger P."/>
            <person name="Mueller R.-W."/>
            <person name="Bruemmer F."/>
            <person name="Labrenz M."/>
            <person name="Spormann A.M."/>
            <person name="Op Den Camp H."/>
            <person name="Overmann J."/>
            <person name="Amann R."/>
            <person name="Jetten M.S.M."/>
            <person name="Mascher T."/>
            <person name="Medema M.H."/>
            <person name="Devos D.P."/>
            <person name="Kaster A.-K."/>
            <person name="Ovreas L."/>
            <person name="Rohde M."/>
            <person name="Galperin M.Y."/>
            <person name="Jogler C."/>
        </authorList>
    </citation>
    <scope>NUCLEOTIDE SEQUENCE [LARGE SCALE GENOMIC DNA]</scope>
    <source>
        <strain evidence="1 2">Poly51</strain>
    </source>
</reference>
<name>A0A5C6EM37_9BACT</name>
<dbReference type="InterPro" id="IPR036188">
    <property type="entry name" value="FAD/NAD-bd_sf"/>
</dbReference>
<dbReference type="EMBL" id="SJPW01000005">
    <property type="protein sequence ID" value="TWU50813.1"/>
    <property type="molecule type" value="Genomic_DNA"/>
</dbReference>
<proteinExistence type="predicted"/>
<organism evidence="1 2">
    <name type="scientific">Rubripirellula tenax</name>
    <dbReference type="NCBI Taxonomy" id="2528015"/>
    <lineage>
        <taxon>Bacteria</taxon>
        <taxon>Pseudomonadati</taxon>
        <taxon>Planctomycetota</taxon>
        <taxon>Planctomycetia</taxon>
        <taxon>Pirellulales</taxon>
        <taxon>Pirellulaceae</taxon>
        <taxon>Rubripirellula</taxon>
    </lineage>
</organism>
<dbReference type="RefSeq" id="WP_146459499.1">
    <property type="nucleotide sequence ID" value="NZ_SJPW01000005.1"/>
</dbReference>
<sequence>MQNEEIDDSPTLDPPGSIAVIGAGPLGIEAALYGRFMGYDVTVFEAVAVANSHRNHDEEPLPMLPDRSLSPLAVSALQAQQPELVPALPMTYGQWIENGLEMLLQTDLLRDRLRCPAKVTRIETVAVEADEPDEDTSDVPPDFRLTLSTPYGGDETFDAESVIVVTGIADAIELGFALPADYFFAIGKAMAGEPLSETTFLTGLKEIVATYASLAGRSTLDLYRPRRG</sequence>
<dbReference type="Proteomes" id="UP000318288">
    <property type="component" value="Unassembled WGS sequence"/>
</dbReference>
<gene>
    <name evidence="1" type="ORF">Poly51_41060</name>
</gene>
<evidence type="ECO:0000313" key="1">
    <source>
        <dbReference type="EMBL" id="TWU50813.1"/>
    </source>
</evidence>